<dbReference type="KEGG" id="mig:Metig_0218"/>
<protein>
    <submittedName>
        <fullName evidence="1">Uncharacterized protein</fullName>
    </submittedName>
</protein>
<dbReference type="STRING" id="880724.Metig_0218"/>
<accession>F6BA85</accession>
<name>F6BA85_METIK</name>
<reference evidence="1 2" key="1">
    <citation type="submission" date="2011-05" db="EMBL/GenBank/DDBJ databases">
        <title>Complete sequence of Methanotorris igneus Kol 5.</title>
        <authorList>
            <consortium name="US DOE Joint Genome Institute"/>
            <person name="Lucas S."/>
            <person name="Han J."/>
            <person name="Lapidus A."/>
            <person name="Cheng J.-F."/>
            <person name="Goodwin L."/>
            <person name="Pitluck S."/>
            <person name="Peters L."/>
            <person name="Mikhailova N."/>
            <person name="Chertkov O."/>
            <person name="Han C."/>
            <person name="Tapia R."/>
            <person name="Land M."/>
            <person name="Hauser L."/>
            <person name="Kyrpides N."/>
            <person name="Ivanova N."/>
            <person name="Pagani I."/>
            <person name="Sieprawska-Lupa M."/>
            <person name="Whitman W."/>
            <person name="Woyke T."/>
        </authorList>
    </citation>
    <scope>NUCLEOTIDE SEQUENCE [LARGE SCALE GENOMIC DNA]</scope>
    <source>
        <strain evidence="2">DSM 5666 / JCM 11834 / Kol 5</strain>
    </source>
</reference>
<evidence type="ECO:0000313" key="1">
    <source>
        <dbReference type="EMBL" id="AEF95775.1"/>
    </source>
</evidence>
<dbReference type="Pfam" id="PF23476">
    <property type="entry name" value="DUF7132"/>
    <property type="match status" value="1"/>
</dbReference>
<dbReference type="EMBL" id="CP002737">
    <property type="protein sequence ID" value="AEF95775.1"/>
    <property type="molecule type" value="Genomic_DNA"/>
</dbReference>
<dbReference type="HOGENOM" id="CLU_2140308_0_0_2"/>
<evidence type="ECO:0000313" key="2">
    <source>
        <dbReference type="Proteomes" id="UP000009227"/>
    </source>
</evidence>
<keyword evidence="2" id="KW-1185">Reference proteome</keyword>
<organism evidence="2">
    <name type="scientific">Methanotorris igneus (strain DSM 5666 / JCM 11834 / Kol 5)</name>
    <dbReference type="NCBI Taxonomy" id="880724"/>
    <lineage>
        <taxon>Archaea</taxon>
        <taxon>Methanobacteriati</taxon>
        <taxon>Methanobacteriota</taxon>
        <taxon>Methanomada group</taxon>
        <taxon>Methanococci</taxon>
        <taxon>Methanococcales</taxon>
        <taxon>Methanocaldococcaceae</taxon>
        <taxon>Methanotorris</taxon>
    </lineage>
</organism>
<dbReference type="OrthoDB" id="84835at2157"/>
<dbReference type="AlphaFoldDB" id="F6BA85"/>
<dbReference type="RefSeq" id="WP_013798384.1">
    <property type="nucleotide sequence ID" value="NC_015562.1"/>
</dbReference>
<sequence length="115" mass="13905">MKTIETKDIKLKKVITKTDAELYVIELSKNHFFIEQNPLKKSKYGEAYRKLKEKYPEFYMFWEIKNNRYTGKLLAGLIVKKKDIDGFITDIIKSDDYKKFEDIMDEIEEYEQEED</sequence>
<dbReference type="InterPro" id="IPR055556">
    <property type="entry name" value="DUF7132"/>
</dbReference>
<dbReference type="GeneID" id="10643053"/>
<proteinExistence type="predicted"/>
<gene>
    <name evidence="1" type="ordered locus">Metig_0218</name>
</gene>
<dbReference type="Proteomes" id="UP000009227">
    <property type="component" value="Chromosome"/>
</dbReference>